<dbReference type="InterPro" id="IPR036291">
    <property type="entry name" value="NAD(P)-bd_dom_sf"/>
</dbReference>
<evidence type="ECO:0000313" key="5">
    <source>
        <dbReference type="Proteomes" id="UP000094412"/>
    </source>
</evidence>
<evidence type="ECO:0000256" key="2">
    <source>
        <dbReference type="ARBA" id="ARBA00007637"/>
    </source>
</evidence>
<dbReference type="Pfam" id="PF01370">
    <property type="entry name" value="Epimerase"/>
    <property type="match status" value="1"/>
</dbReference>
<accession>A0A1C2DVN3</accession>
<dbReference type="Proteomes" id="UP000094412">
    <property type="component" value="Unassembled WGS sequence"/>
</dbReference>
<organism evidence="4 5">
    <name type="scientific">Mesorhizobium hungaricum</name>
    <dbReference type="NCBI Taxonomy" id="1566387"/>
    <lineage>
        <taxon>Bacteria</taxon>
        <taxon>Pseudomonadati</taxon>
        <taxon>Pseudomonadota</taxon>
        <taxon>Alphaproteobacteria</taxon>
        <taxon>Hyphomicrobiales</taxon>
        <taxon>Phyllobacteriaceae</taxon>
        <taxon>Mesorhizobium</taxon>
    </lineage>
</organism>
<dbReference type="RefSeq" id="WP_024924905.1">
    <property type="nucleotide sequence ID" value="NZ_MDEO01000031.1"/>
</dbReference>
<dbReference type="InterPro" id="IPR001509">
    <property type="entry name" value="Epimerase_deHydtase"/>
</dbReference>
<evidence type="ECO:0000259" key="3">
    <source>
        <dbReference type="Pfam" id="PF01370"/>
    </source>
</evidence>
<comment type="caution">
    <text evidence="4">The sequence shown here is derived from an EMBL/GenBank/DDBJ whole genome shotgun (WGS) entry which is preliminary data.</text>
</comment>
<dbReference type="OrthoDB" id="9801785at2"/>
<name>A0A1C2DVN3_9HYPH</name>
<sequence>MKDKRVLITGGAGLIGSHIADLVVQEQPREIIILDNFVRGRHENLRQAMAAFPLTIVEGDIRNRALLARLFAGVDVVFHQAAIRITQCAEEPRLAFDVLAGGTLNVIEAAVEAGVSKIVAASSASVLGLADTFPTTEDHHPYNNRTIYGAAKAFNEGLLRSFAEMRSLHYVALRYFNVYGPRMDIHGAYTEVLIRWMERIAAGEAPVIHGDGTQTMDFIHVHDIARANLLAAKSEITDEVFNVASGTEVSLLQLARMLCTVMGSTLQPVHVPARAVNGVTRRLADTSKARTRLGFETNISLDSGLRDLVSWWRQEQAQAKVAAE</sequence>
<feature type="domain" description="NAD-dependent epimerase/dehydratase" evidence="3">
    <location>
        <begin position="6"/>
        <end position="244"/>
    </location>
</feature>
<reference evidence="4 5" key="1">
    <citation type="submission" date="2016-08" db="EMBL/GenBank/DDBJ databases">
        <title>Whole genome sequence of Mesorhizobium sp. strain UASWS1009 isolated from industrial sewage.</title>
        <authorList>
            <person name="Crovadore J."/>
            <person name="Calmin G."/>
            <person name="Chablais R."/>
            <person name="Cochard B."/>
            <person name="Lefort F."/>
        </authorList>
    </citation>
    <scope>NUCLEOTIDE SEQUENCE [LARGE SCALE GENOMIC DNA]</scope>
    <source>
        <strain evidence="4 5">UASWS1009</strain>
    </source>
</reference>
<dbReference type="SUPFAM" id="SSF51735">
    <property type="entry name" value="NAD(P)-binding Rossmann-fold domains"/>
    <property type="match status" value="1"/>
</dbReference>
<dbReference type="Gene3D" id="3.90.25.10">
    <property type="entry name" value="UDP-galactose 4-epimerase, domain 1"/>
    <property type="match status" value="1"/>
</dbReference>
<dbReference type="PANTHER" id="PTHR43000">
    <property type="entry name" value="DTDP-D-GLUCOSE 4,6-DEHYDRATASE-RELATED"/>
    <property type="match status" value="1"/>
</dbReference>
<evidence type="ECO:0000256" key="1">
    <source>
        <dbReference type="ARBA" id="ARBA00005125"/>
    </source>
</evidence>
<gene>
    <name evidence="4" type="ORF">QV13_11390</name>
</gene>
<proteinExistence type="inferred from homology"/>
<dbReference type="Gene3D" id="3.40.50.720">
    <property type="entry name" value="NAD(P)-binding Rossmann-like Domain"/>
    <property type="match status" value="1"/>
</dbReference>
<dbReference type="STRING" id="1566387.QV13_11390"/>
<protein>
    <submittedName>
        <fullName evidence="4">NAD-dependent epimerase</fullName>
    </submittedName>
</protein>
<keyword evidence="5" id="KW-1185">Reference proteome</keyword>
<evidence type="ECO:0000313" key="4">
    <source>
        <dbReference type="EMBL" id="OCX18829.1"/>
    </source>
</evidence>
<dbReference type="EMBL" id="MDEO01000031">
    <property type="protein sequence ID" value="OCX18829.1"/>
    <property type="molecule type" value="Genomic_DNA"/>
</dbReference>
<comment type="pathway">
    <text evidence="1">Bacterial outer membrane biogenesis; LPS O-antigen biosynthesis.</text>
</comment>
<dbReference type="AlphaFoldDB" id="A0A1C2DVN3"/>
<comment type="similarity">
    <text evidence="2">Belongs to the NAD(P)-dependent epimerase/dehydratase family.</text>
</comment>